<feature type="transmembrane region" description="Helical" evidence="5">
    <location>
        <begin position="30"/>
        <end position="47"/>
    </location>
</feature>
<accession>A0A4Q1SCU1</accession>
<keyword evidence="3 5" id="KW-1133">Transmembrane helix</keyword>
<dbReference type="GO" id="GO:0009403">
    <property type="term" value="P:toxin biosynthetic process"/>
    <property type="evidence" value="ECO:0007669"/>
    <property type="project" value="InterPro"/>
</dbReference>
<dbReference type="InterPro" id="IPR003825">
    <property type="entry name" value="Colicin-V_CvpA"/>
</dbReference>
<keyword evidence="2 5" id="KW-0812">Transmembrane</keyword>
<reference evidence="6 7" key="1">
    <citation type="journal article" date="2016" name="Int. J. Syst. Evol. Microbiol.">
        <title>Acidipila dinghuensis sp. nov., an acidobacterium isolated from forest soil.</title>
        <authorList>
            <person name="Jiang Y.W."/>
            <person name="Wang J."/>
            <person name="Chen M.H."/>
            <person name="Lv Y.Y."/>
            <person name="Qiu L.H."/>
        </authorList>
    </citation>
    <scope>NUCLEOTIDE SEQUENCE [LARGE SCALE GENOMIC DNA]</scope>
    <source>
        <strain evidence="6 7">DHOF10</strain>
    </source>
</reference>
<protein>
    <submittedName>
        <fullName evidence="6">CvpA family protein</fullName>
    </submittedName>
</protein>
<feature type="transmembrane region" description="Helical" evidence="5">
    <location>
        <begin position="67"/>
        <end position="87"/>
    </location>
</feature>
<dbReference type="GO" id="GO:0016020">
    <property type="term" value="C:membrane"/>
    <property type="evidence" value="ECO:0007669"/>
    <property type="project" value="UniProtKB-SubCell"/>
</dbReference>
<dbReference type="PANTHER" id="PTHR36926:SF1">
    <property type="entry name" value="COLICIN V PRODUCTION PROTEIN"/>
    <property type="match status" value="1"/>
</dbReference>
<sequence length="180" mass="19626">MFMALIDWVIVVILVVSILSAAKKGFFLEVFSLAGVILGLLLASWNYQKLVPWFGRWINNAVADQALSFLAIALGVMIAAGLIGRLIRWSVHSVGLGWADRLVGAVFGLVKGCALITVAVLAVAAFLPQATWFRESRLIPYFLSAAHQASIVTPTEFGERIRQGVTILRHAQPSWIRPSA</sequence>
<dbReference type="AlphaFoldDB" id="A0A4Q1SCU1"/>
<dbReference type="PANTHER" id="PTHR36926">
    <property type="entry name" value="COLICIN V PRODUCTION PROTEIN"/>
    <property type="match status" value="1"/>
</dbReference>
<proteinExistence type="predicted"/>
<evidence type="ECO:0000256" key="4">
    <source>
        <dbReference type="ARBA" id="ARBA00023136"/>
    </source>
</evidence>
<comment type="subcellular location">
    <subcellularLocation>
        <location evidence="1">Membrane</location>
        <topology evidence="1">Multi-pass membrane protein</topology>
    </subcellularLocation>
</comment>
<dbReference type="EMBL" id="SDMK01000002">
    <property type="protein sequence ID" value="RXS95032.1"/>
    <property type="molecule type" value="Genomic_DNA"/>
</dbReference>
<feature type="transmembrane region" description="Helical" evidence="5">
    <location>
        <begin position="102"/>
        <end position="127"/>
    </location>
</feature>
<evidence type="ECO:0000256" key="1">
    <source>
        <dbReference type="ARBA" id="ARBA00004141"/>
    </source>
</evidence>
<comment type="caution">
    <text evidence="6">The sequence shown here is derived from an EMBL/GenBank/DDBJ whole genome shotgun (WGS) entry which is preliminary data.</text>
</comment>
<evidence type="ECO:0000313" key="7">
    <source>
        <dbReference type="Proteomes" id="UP000290253"/>
    </source>
</evidence>
<evidence type="ECO:0000256" key="5">
    <source>
        <dbReference type="SAM" id="Phobius"/>
    </source>
</evidence>
<dbReference type="OrthoDB" id="117314at2"/>
<evidence type="ECO:0000313" key="6">
    <source>
        <dbReference type="EMBL" id="RXS95032.1"/>
    </source>
</evidence>
<dbReference type="InterPro" id="IPR052719">
    <property type="entry name" value="CvpA-like"/>
</dbReference>
<dbReference type="Pfam" id="PF02674">
    <property type="entry name" value="Colicin_V"/>
    <property type="match status" value="1"/>
</dbReference>
<name>A0A4Q1SCU1_9BACT</name>
<evidence type="ECO:0000256" key="3">
    <source>
        <dbReference type="ARBA" id="ARBA00022989"/>
    </source>
</evidence>
<organism evidence="6 7">
    <name type="scientific">Silvibacterium dinghuense</name>
    <dbReference type="NCBI Taxonomy" id="1560006"/>
    <lineage>
        <taxon>Bacteria</taxon>
        <taxon>Pseudomonadati</taxon>
        <taxon>Acidobacteriota</taxon>
        <taxon>Terriglobia</taxon>
        <taxon>Terriglobales</taxon>
        <taxon>Acidobacteriaceae</taxon>
        <taxon>Silvibacterium</taxon>
    </lineage>
</organism>
<evidence type="ECO:0000256" key="2">
    <source>
        <dbReference type="ARBA" id="ARBA00022692"/>
    </source>
</evidence>
<keyword evidence="4 5" id="KW-0472">Membrane</keyword>
<gene>
    <name evidence="6" type="ORF">ESZ00_10415</name>
</gene>
<dbReference type="Proteomes" id="UP000290253">
    <property type="component" value="Unassembled WGS sequence"/>
</dbReference>
<keyword evidence="7" id="KW-1185">Reference proteome</keyword>